<dbReference type="AlphaFoldDB" id="A0A383DCF1"/>
<evidence type="ECO:0000256" key="4">
    <source>
        <dbReference type="ARBA" id="ARBA00022840"/>
    </source>
</evidence>
<evidence type="ECO:0000259" key="5">
    <source>
        <dbReference type="Pfam" id="PF00005"/>
    </source>
</evidence>
<proteinExistence type="inferred from homology"/>
<dbReference type="GO" id="GO:0016887">
    <property type="term" value="F:ATP hydrolysis activity"/>
    <property type="evidence" value="ECO:0007669"/>
    <property type="project" value="InterPro"/>
</dbReference>
<protein>
    <recommendedName>
        <fullName evidence="5">ABC transporter domain-containing protein</fullName>
    </recommendedName>
</protein>
<evidence type="ECO:0000256" key="2">
    <source>
        <dbReference type="ARBA" id="ARBA00022448"/>
    </source>
</evidence>
<dbReference type="InterPro" id="IPR027417">
    <property type="entry name" value="P-loop_NTPase"/>
</dbReference>
<feature type="domain" description="ABC transporter" evidence="5">
    <location>
        <begin position="19"/>
        <end position="52"/>
    </location>
</feature>
<evidence type="ECO:0000256" key="1">
    <source>
        <dbReference type="ARBA" id="ARBA00005417"/>
    </source>
</evidence>
<accession>A0A383DCF1</accession>
<evidence type="ECO:0000313" key="6">
    <source>
        <dbReference type="EMBL" id="SVE41548.1"/>
    </source>
</evidence>
<dbReference type="PANTHER" id="PTHR42711:SF5">
    <property type="entry name" value="ABC TRANSPORTER ATP-BINDING PROTEIN NATA"/>
    <property type="match status" value="1"/>
</dbReference>
<dbReference type="InterPro" id="IPR050763">
    <property type="entry name" value="ABC_transporter_ATP-binding"/>
</dbReference>
<feature type="non-terminal residue" evidence="6">
    <location>
        <position position="54"/>
    </location>
</feature>
<dbReference type="PANTHER" id="PTHR42711">
    <property type="entry name" value="ABC TRANSPORTER ATP-BINDING PROTEIN"/>
    <property type="match status" value="1"/>
</dbReference>
<keyword evidence="4" id="KW-0067">ATP-binding</keyword>
<organism evidence="6">
    <name type="scientific">marine metagenome</name>
    <dbReference type="NCBI Taxonomy" id="408172"/>
    <lineage>
        <taxon>unclassified sequences</taxon>
        <taxon>metagenomes</taxon>
        <taxon>ecological metagenomes</taxon>
    </lineage>
</organism>
<dbReference type="SUPFAM" id="SSF52540">
    <property type="entry name" value="P-loop containing nucleoside triphosphate hydrolases"/>
    <property type="match status" value="1"/>
</dbReference>
<name>A0A383DCF1_9ZZZZ</name>
<comment type="similarity">
    <text evidence="1">Belongs to the ABC transporter superfamily.</text>
</comment>
<dbReference type="Pfam" id="PF00005">
    <property type="entry name" value="ABC_tran"/>
    <property type="match status" value="1"/>
</dbReference>
<keyword evidence="2" id="KW-0813">Transport</keyword>
<dbReference type="InterPro" id="IPR003439">
    <property type="entry name" value="ABC_transporter-like_ATP-bd"/>
</dbReference>
<gene>
    <name evidence="6" type="ORF">METZ01_LOCUS494402</name>
</gene>
<evidence type="ECO:0000256" key="3">
    <source>
        <dbReference type="ARBA" id="ARBA00022741"/>
    </source>
</evidence>
<keyword evidence="3" id="KW-0547">Nucleotide-binding</keyword>
<dbReference type="Gene3D" id="3.40.50.300">
    <property type="entry name" value="P-loop containing nucleotide triphosphate hydrolases"/>
    <property type="match status" value="1"/>
</dbReference>
<sequence>MNAISITALVKSYGKVTALQGIDLAVPQGMIYGVVGPNGAGKTTLIKTLVGVAR</sequence>
<dbReference type="GO" id="GO:0005524">
    <property type="term" value="F:ATP binding"/>
    <property type="evidence" value="ECO:0007669"/>
    <property type="project" value="UniProtKB-KW"/>
</dbReference>
<reference evidence="6" key="1">
    <citation type="submission" date="2018-05" db="EMBL/GenBank/DDBJ databases">
        <authorList>
            <person name="Lanie J.A."/>
            <person name="Ng W.-L."/>
            <person name="Kazmierczak K.M."/>
            <person name="Andrzejewski T.M."/>
            <person name="Davidsen T.M."/>
            <person name="Wayne K.J."/>
            <person name="Tettelin H."/>
            <person name="Glass J.I."/>
            <person name="Rusch D."/>
            <person name="Podicherti R."/>
            <person name="Tsui H.-C.T."/>
            <person name="Winkler M.E."/>
        </authorList>
    </citation>
    <scope>NUCLEOTIDE SEQUENCE</scope>
</reference>
<dbReference type="EMBL" id="UINC01215721">
    <property type="protein sequence ID" value="SVE41548.1"/>
    <property type="molecule type" value="Genomic_DNA"/>
</dbReference>